<evidence type="ECO:0000256" key="1">
    <source>
        <dbReference type="SAM" id="MobiDB-lite"/>
    </source>
</evidence>
<proteinExistence type="predicted"/>
<dbReference type="EMBL" id="JAGRRH010000014">
    <property type="protein sequence ID" value="KAG7358818.1"/>
    <property type="molecule type" value="Genomic_DNA"/>
</dbReference>
<feature type="region of interest" description="Disordered" evidence="1">
    <location>
        <begin position="50"/>
        <end position="72"/>
    </location>
</feature>
<comment type="caution">
    <text evidence="2">The sequence shown here is derived from an EMBL/GenBank/DDBJ whole genome shotgun (WGS) entry which is preliminary data.</text>
</comment>
<gene>
    <name evidence="2" type="ORF">IV203_015407</name>
</gene>
<accession>A0A9K3LC51</accession>
<protein>
    <submittedName>
        <fullName evidence="2">Uncharacterized protein</fullName>
    </submittedName>
</protein>
<dbReference type="Proteomes" id="UP000693970">
    <property type="component" value="Unassembled WGS sequence"/>
</dbReference>
<feature type="compositionally biased region" description="Polar residues" evidence="1">
    <location>
        <begin position="50"/>
        <end position="64"/>
    </location>
</feature>
<evidence type="ECO:0000313" key="3">
    <source>
        <dbReference type="Proteomes" id="UP000693970"/>
    </source>
</evidence>
<keyword evidence="3" id="KW-1185">Reference proteome</keyword>
<sequence length="72" mass="7854">MHSPPPSMVSPGSGLQLSVRGLFVEVERDLKNEIALTKFVANTNDWTQAIGSGFRTNQSKSQTPLPSPLMQK</sequence>
<evidence type="ECO:0000313" key="2">
    <source>
        <dbReference type="EMBL" id="KAG7358818.1"/>
    </source>
</evidence>
<dbReference type="AlphaFoldDB" id="A0A9K3LC51"/>
<organism evidence="2 3">
    <name type="scientific">Nitzschia inconspicua</name>
    <dbReference type="NCBI Taxonomy" id="303405"/>
    <lineage>
        <taxon>Eukaryota</taxon>
        <taxon>Sar</taxon>
        <taxon>Stramenopiles</taxon>
        <taxon>Ochrophyta</taxon>
        <taxon>Bacillariophyta</taxon>
        <taxon>Bacillariophyceae</taxon>
        <taxon>Bacillariophycidae</taxon>
        <taxon>Bacillariales</taxon>
        <taxon>Bacillariaceae</taxon>
        <taxon>Nitzschia</taxon>
    </lineage>
</organism>
<name>A0A9K3LC51_9STRA</name>
<reference evidence="2" key="2">
    <citation type="submission" date="2021-04" db="EMBL/GenBank/DDBJ databases">
        <authorList>
            <person name="Podell S."/>
        </authorList>
    </citation>
    <scope>NUCLEOTIDE SEQUENCE</scope>
    <source>
        <strain evidence="2">Hildebrandi</strain>
    </source>
</reference>
<reference evidence="2" key="1">
    <citation type="journal article" date="2021" name="Sci. Rep.">
        <title>Diploid genomic architecture of Nitzschia inconspicua, an elite biomass production diatom.</title>
        <authorList>
            <person name="Oliver A."/>
            <person name="Podell S."/>
            <person name="Pinowska A."/>
            <person name="Traller J.C."/>
            <person name="Smith S.R."/>
            <person name="McClure R."/>
            <person name="Beliaev A."/>
            <person name="Bohutskyi P."/>
            <person name="Hill E.A."/>
            <person name="Rabines A."/>
            <person name="Zheng H."/>
            <person name="Allen L.Z."/>
            <person name="Kuo A."/>
            <person name="Grigoriev I.V."/>
            <person name="Allen A.E."/>
            <person name="Hazlebeck D."/>
            <person name="Allen E.E."/>
        </authorList>
    </citation>
    <scope>NUCLEOTIDE SEQUENCE</scope>
    <source>
        <strain evidence="2">Hildebrandi</strain>
    </source>
</reference>